<evidence type="ECO:0000313" key="1">
    <source>
        <dbReference type="EMBL" id="MCO0832672.1"/>
    </source>
</evidence>
<dbReference type="PANTHER" id="PTHR30037">
    <property type="entry name" value="DNA-3-METHYLADENINE GLYCOSYLASE 1"/>
    <property type="match status" value="1"/>
</dbReference>
<dbReference type="EMBL" id="JAMWYK010000010">
    <property type="protein sequence ID" value="MCO0832672.1"/>
    <property type="molecule type" value="Genomic_DNA"/>
</dbReference>
<gene>
    <name evidence="1" type="ORF">NFX39_06220</name>
</gene>
<dbReference type="SUPFAM" id="SSF48150">
    <property type="entry name" value="DNA-glycosylase"/>
    <property type="match status" value="1"/>
</dbReference>
<dbReference type="Proteomes" id="UP001523234">
    <property type="component" value="Unassembled WGS sequence"/>
</dbReference>
<keyword evidence="2" id="KW-1185">Reference proteome</keyword>
<accession>A0ABT0ZRQ4</accession>
<dbReference type="Gene3D" id="1.10.340.30">
    <property type="entry name" value="Hypothetical protein, domain 2"/>
    <property type="match status" value="1"/>
</dbReference>
<organism evidence="1 2">
    <name type="scientific">Fructobacillus apis</name>
    <dbReference type="NCBI Taxonomy" id="2935017"/>
    <lineage>
        <taxon>Bacteria</taxon>
        <taxon>Bacillati</taxon>
        <taxon>Bacillota</taxon>
        <taxon>Bacilli</taxon>
        <taxon>Lactobacillales</taxon>
        <taxon>Lactobacillaceae</taxon>
        <taxon>Fructobacillus</taxon>
    </lineage>
</organism>
<protein>
    <submittedName>
        <fullName evidence="1">DNA-3-methyladenine glycosylase I</fullName>
    </submittedName>
</protein>
<sequence>MPKRCSWVNSSDPTDILLRYHDDEYSKIVRDERLTFEWLSLELFQSGLNWRIVLSKRAAMQRAFAYFDVDKLAKFTEEDVERLLKDPTIIRNRMKIEAVLKNAKEVADWHERGLSLNAYCWDEAEGAREDVGAGPGEKMVPSTPLSQKISRDLKASGFSFTGPVVIESFLQAIGIHNGHNQDCAWHDVL</sequence>
<comment type="caution">
    <text evidence="1">The sequence shown here is derived from an EMBL/GenBank/DDBJ whole genome shotgun (WGS) entry which is preliminary data.</text>
</comment>
<dbReference type="Pfam" id="PF03352">
    <property type="entry name" value="Adenine_glyco"/>
    <property type="match status" value="1"/>
</dbReference>
<dbReference type="RefSeq" id="WP_252444063.1">
    <property type="nucleotide sequence ID" value="NZ_JAMWYK010000010.1"/>
</dbReference>
<dbReference type="InterPro" id="IPR011257">
    <property type="entry name" value="DNA_glycosylase"/>
</dbReference>
<dbReference type="InterPro" id="IPR052891">
    <property type="entry name" value="DNA-3mA_glycosylase"/>
</dbReference>
<dbReference type="InterPro" id="IPR005019">
    <property type="entry name" value="Adenine_glyco"/>
</dbReference>
<name>A0ABT0ZRQ4_9LACO</name>
<dbReference type="PANTHER" id="PTHR30037:SF4">
    <property type="entry name" value="DNA-3-METHYLADENINE GLYCOSYLASE I"/>
    <property type="match status" value="1"/>
</dbReference>
<reference evidence="1 2" key="1">
    <citation type="submission" date="2022-06" db="EMBL/GenBank/DDBJ databases">
        <title>Fructobacillus taiwanensis sp. nov., isolated from the honeybee.</title>
        <authorList>
            <person name="Chen Y.-S."/>
            <person name="Wang L.-T."/>
            <person name="Lee Y.-S."/>
            <person name="Chang Y.-C."/>
            <person name="Wu H.-C."/>
            <person name="Liao C.-Y."/>
            <person name="Chen W.-H."/>
            <person name="Deng J.-N."/>
            <person name="Wang Y.-H."/>
        </authorList>
    </citation>
    <scope>NUCLEOTIDE SEQUENCE [LARGE SCALE GENOMIC DNA]</scope>
    <source>
        <strain evidence="1 2">W13</strain>
    </source>
</reference>
<evidence type="ECO:0000313" key="2">
    <source>
        <dbReference type="Proteomes" id="UP001523234"/>
    </source>
</evidence>
<proteinExistence type="predicted"/>